<dbReference type="AlphaFoldDB" id="A0A2T0ZX04"/>
<evidence type="ECO:0000259" key="2">
    <source>
        <dbReference type="PROSITE" id="PS50989"/>
    </source>
</evidence>
<comment type="caution">
    <text evidence="3">The sequence shown here is derived from an EMBL/GenBank/DDBJ whole genome shotgun (WGS) entry which is preliminary data.</text>
</comment>
<dbReference type="InterPro" id="IPR034733">
    <property type="entry name" value="AcCoA_carboxyl_beta"/>
</dbReference>
<evidence type="ECO:0000313" key="4">
    <source>
        <dbReference type="Proteomes" id="UP000237752"/>
    </source>
</evidence>
<proteinExistence type="predicted"/>
<dbReference type="SUPFAM" id="SSF52096">
    <property type="entry name" value="ClpP/crotonase"/>
    <property type="match status" value="2"/>
</dbReference>
<dbReference type="GO" id="GO:0004658">
    <property type="term" value="F:propionyl-CoA carboxylase activity"/>
    <property type="evidence" value="ECO:0007669"/>
    <property type="project" value="TreeGrafter"/>
</dbReference>
<reference evidence="3 4" key="1">
    <citation type="submission" date="2018-03" db="EMBL/GenBank/DDBJ databases">
        <title>Genomic Encyclopedia of Archaeal and Bacterial Type Strains, Phase II (KMG-II): from individual species to whole genera.</title>
        <authorList>
            <person name="Goeker M."/>
        </authorList>
    </citation>
    <scope>NUCLEOTIDE SEQUENCE [LARGE SCALE GENOMIC DNA]</scope>
    <source>
        <strain evidence="3 4">DSM 100065</strain>
    </source>
</reference>
<dbReference type="InterPro" id="IPR051047">
    <property type="entry name" value="AccD/PCCB"/>
</dbReference>
<dbReference type="InterPro" id="IPR011762">
    <property type="entry name" value="COA_CT_N"/>
</dbReference>
<dbReference type="InterPro" id="IPR029045">
    <property type="entry name" value="ClpP/crotonase-like_dom_sf"/>
</dbReference>
<dbReference type="PROSITE" id="PS50989">
    <property type="entry name" value="COA_CT_CTER"/>
    <property type="match status" value="1"/>
</dbReference>
<keyword evidence="4" id="KW-1185">Reference proteome</keyword>
<dbReference type="GO" id="GO:0016740">
    <property type="term" value="F:transferase activity"/>
    <property type="evidence" value="ECO:0007669"/>
    <property type="project" value="UniProtKB-KW"/>
</dbReference>
<protein>
    <submittedName>
        <fullName evidence="3">Acetyl-CoA carboxylase carboxyltransferase component</fullName>
    </submittedName>
</protein>
<dbReference type="InterPro" id="IPR011763">
    <property type="entry name" value="COA_CT_C"/>
</dbReference>
<organism evidence="3 4">
    <name type="scientific">Antricoccus suffuscus</name>
    <dbReference type="NCBI Taxonomy" id="1629062"/>
    <lineage>
        <taxon>Bacteria</taxon>
        <taxon>Bacillati</taxon>
        <taxon>Actinomycetota</taxon>
        <taxon>Actinomycetes</taxon>
        <taxon>Geodermatophilales</taxon>
        <taxon>Antricoccaceae</taxon>
        <taxon>Antricoccus</taxon>
    </lineage>
</organism>
<dbReference type="PANTHER" id="PTHR43842:SF2">
    <property type="entry name" value="PROPIONYL-COA CARBOXYLASE BETA CHAIN, MITOCHONDRIAL"/>
    <property type="match status" value="1"/>
</dbReference>
<name>A0A2T0ZX04_9ACTN</name>
<dbReference type="EMBL" id="PVUE01000013">
    <property type="protein sequence ID" value="PRZ40881.1"/>
    <property type="molecule type" value="Genomic_DNA"/>
</dbReference>
<evidence type="ECO:0000259" key="1">
    <source>
        <dbReference type="PROSITE" id="PS50980"/>
    </source>
</evidence>
<dbReference type="PROSITE" id="PS50980">
    <property type="entry name" value="COA_CT_NTER"/>
    <property type="match status" value="1"/>
</dbReference>
<dbReference type="Pfam" id="PF01039">
    <property type="entry name" value="Carboxyl_trans"/>
    <property type="match status" value="1"/>
</dbReference>
<gene>
    <name evidence="3" type="ORF">CLV47_11346</name>
</gene>
<accession>A0A2T0ZX04</accession>
<dbReference type="PANTHER" id="PTHR43842">
    <property type="entry name" value="PROPIONYL-COA CARBOXYLASE BETA CHAIN"/>
    <property type="match status" value="1"/>
</dbReference>
<feature type="domain" description="CoA carboxyltransferase N-terminal" evidence="1">
    <location>
        <begin position="18"/>
        <end position="279"/>
    </location>
</feature>
<dbReference type="Gene3D" id="3.90.226.10">
    <property type="entry name" value="2-enoyl-CoA Hydratase, Chain A, domain 1"/>
    <property type="match status" value="2"/>
</dbReference>
<dbReference type="Proteomes" id="UP000237752">
    <property type="component" value="Unassembled WGS sequence"/>
</dbReference>
<feature type="domain" description="CoA carboxyltransferase C-terminal" evidence="2">
    <location>
        <begin position="282"/>
        <end position="514"/>
    </location>
</feature>
<keyword evidence="3" id="KW-0808">Transferase</keyword>
<sequence length="532" mass="57844">MRRRTIGFSGRCALLMNGQDDIEEIARRRRLAEGMGGPEGIKRQHDNGKLTVRERIEIFADNGTFRETGYLEGNATYDGARLASFVPKGEVNGSCEIDGRRVFVSAGDFTVRGGSAAGIHGGLGTELRVAQRALEWRLPFVRLLDASGGSVSSFLEMGRTYLPDGNTWTATEVELLQHVPVVSAVMGSVAGLPAINACLSHFNVMLRGTAQLFPGGPPVVKAALGIDIHKEQLGGSDLHTRRSGVVNNVANSEKDALQQIRTFLSYLPSNVYEMPTRSSSVAPRRAATDLRGLVPDDPRRPFDVRTLIDAVVDEESFFEISPDYGRSRVVGLARVDGYPVGLMANNPKHLGGSTDVAAGKKAMRLIQLCDLFHLPLVSLADEPGFMVGPAVELEGIETAGAQLVWTTVSSRMPWITFVIRRLYGVAGQCHHRPSGMYRRYAWPSARWGSMHISGGTAAAFKRTIAQAADPEAKLRELEAELQGIASPFRTAEATGQDLIDPAETRERLVEFVRDAQRVLATQVGVPAMPFRP</sequence>
<evidence type="ECO:0000313" key="3">
    <source>
        <dbReference type="EMBL" id="PRZ40881.1"/>
    </source>
</evidence>